<accession>W9W6W8</accession>
<name>W9W6W8_9EURO</name>
<evidence type="ECO:0000313" key="10">
    <source>
        <dbReference type="EMBL" id="EXJ60276.1"/>
    </source>
</evidence>
<feature type="binding site" evidence="6">
    <location>
        <position position="107"/>
    </location>
    <ligand>
        <name>S-adenosyl-L-methionine</name>
        <dbReference type="ChEBI" id="CHEBI:59789"/>
    </ligand>
</feature>
<feature type="binding site" evidence="6">
    <location>
        <position position="130"/>
    </location>
    <ligand>
        <name>S-adenosyl-L-methionine</name>
        <dbReference type="ChEBI" id="CHEBI:59789"/>
    </ligand>
</feature>
<feature type="compositionally biased region" description="Acidic residues" evidence="7">
    <location>
        <begin position="343"/>
        <end position="358"/>
    </location>
</feature>
<feature type="region of interest" description="Disordered" evidence="7">
    <location>
        <begin position="218"/>
        <end position="372"/>
    </location>
</feature>
<evidence type="ECO:0000256" key="4">
    <source>
        <dbReference type="ARBA" id="ARBA00022679"/>
    </source>
</evidence>
<comment type="caution">
    <text evidence="10">The sequence shown here is derived from an EMBL/GenBank/DDBJ whole genome shotgun (WGS) entry which is preliminary data.</text>
</comment>
<evidence type="ECO:0000313" key="11">
    <source>
        <dbReference type="Proteomes" id="UP000019473"/>
    </source>
</evidence>
<dbReference type="GeneID" id="19179014"/>
<feature type="region of interest" description="Disordered" evidence="7">
    <location>
        <begin position="1"/>
        <end position="36"/>
    </location>
</feature>
<feature type="region of interest" description="Disordered" evidence="7">
    <location>
        <begin position="380"/>
        <end position="399"/>
    </location>
</feature>
<evidence type="ECO:0000256" key="1">
    <source>
        <dbReference type="ARBA" id="ARBA00022490"/>
    </source>
</evidence>
<keyword evidence="1 6" id="KW-0963">Cytoplasm</keyword>
<feature type="domain" description="16S/18S rRNA aminocarboxypropyltransferase Tsr3 C-terminal" evidence="8">
    <location>
        <begin position="81"/>
        <end position="207"/>
    </location>
</feature>
<dbReference type="OrthoDB" id="10262062at2759"/>
<feature type="compositionally biased region" description="Basic and acidic residues" evidence="7">
    <location>
        <begin position="27"/>
        <end position="36"/>
    </location>
</feature>
<dbReference type="RefSeq" id="XP_007756629.1">
    <property type="nucleotide sequence ID" value="XM_007758439.1"/>
</dbReference>
<dbReference type="Pfam" id="PF04034">
    <property type="entry name" value="Ribo_biogen_C"/>
    <property type="match status" value="1"/>
</dbReference>
<keyword evidence="3 6" id="KW-0698">rRNA processing</keyword>
<dbReference type="VEuPathDB" id="FungiDB:A1O7_04428"/>
<feature type="compositionally biased region" description="Low complexity" evidence="7">
    <location>
        <begin position="323"/>
        <end position="336"/>
    </location>
</feature>
<dbReference type="InterPro" id="IPR007209">
    <property type="entry name" value="RNaseL-inhib-like_metal-bd_dom"/>
</dbReference>
<protein>
    <recommendedName>
        <fullName evidence="6">18S rRNA aminocarboxypropyltransferase</fullName>
        <ecNumber evidence="6">2.5.1.157</ecNumber>
    </recommendedName>
</protein>
<feature type="domain" description="RNase L inhibitor RLI-like possible metal-binding" evidence="9">
    <location>
        <begin position="44"/>
        <end position="77"/>
    </location>
</feature>
<organism evidence="10 11">
    <name type="scientific">Cladophialophora yegresii CBS 114405</name>
    <dbReference type="NCBI Taxonomy" id="1182544"/>
    <lineage>
        <taxon>Eukaryota</taxon>
        <taxon>Fungi</taxon>
        <taxon>Dikarya</taxon>
        <taxon>Ascomycota</taxon>
        <taxon>Pezizomycotina</taxon>
        <taxon>Eurotiomycetes</taxon>
        <taxon>Chaetothyriomycetidae</taxon>
        <taxon>Chaetothyriales</taxon>
        <taxon>Herpotrichiellaceae</taxon>
        <taxon>Cladophialophora</taxon>
    </lineage>
</organism>
<comment type="subcellular location">
    <subcellularLocation>
        <location evidence="6">Cytoplasm</location>
    </subcellularLocation>
    <subcellularLocation>
        <location evidence="6">Nucleus</location>
    </subcellularLocation>
</comment>
<dbReference type="InterPro" id="IPR007177">
    <property type="entry name" value="Tsr3_C"/>
</dbReference>
<dbReference type="EMBL" id="AMGW01000003">
    <property type="protein sequence ID" value="EXJ60276.1"/>
    <property type="molecule type" value="Genomic_DNA"/>
</dbReference>
<feature type="binding site" evidence="6">
    <location>
        <position position="59"/>
    </location>
    <ligand>
        <name>S-adenosyl-L-methionine</name>
        <dbReference type="ChEBI" id="CHEBI:59789"/>
    </ligand>
</feature>
<comment type="similarity">
    <text evidence="6">Belongs to the TDD superfamily. TSR3 family.</text>
</comment>
<feature type="compositionally biased region" description="Acidic residues" evidence="7">
    <location>
        <begin position="243"/>
        <end position="264"/>
    </location>
</feature>
<evidence type="ECO:0000256" key="2">
    <source>
        <dbReference type="ARBA" id="ARBA00022517"/>
    </source>
</evidence>
<feature type="binding site" evidence="6">
    <location>
        <position position="145"/>
    </location>
    <ligand>
        <name>S-adenosyl-L-methionine</name>
        <dbReference type="ChEBI" id="CHEBI:59789"/>
    </ligand>
</feature>
<dbReference type="InterPro" id="IPR022968">
    <property type="entry name" value="Tsr3-like"/>
</dbReference>
<keyword evidence="4 6" id="KW-0808">Transferase</keyword>
<comment type="catalytic activity">
    <reaction evidence="6">
        <text>N(1)-methylpseudouridine(1191) in yeast 18S rRNA + S-adenosyl-L-methionine = N(1)-methyl-N(3)-[(3S)-3-amino-3-carboxypropyl]pseudouridine(1191) in yeast 18S rRNA + S-methyl-5'-thioadenosine + H(+)</text>
        <dbReference type="Rhea" id="RHEA:63300"/>
        <dbReference type="Rhea" id="RHEA-COMP:13852"/>
        <dbReference type="Rhea" id="RHEA-COMP:16309"/>
        <dbReference type="ChEBI" id="CHEBI:15378"/>
        <dbReference type="ChEBI" id="CHEBI:17509"/>
        <dbReference type="ChEBI" id="CHEBI:59789"/>
        <dbReference type="ChEBI" id="CHEBI:74890"/>
        <dbReference type="ChEBI" id="CHEBI:146234"/>
    </reaction>
</comment>
<dbReference type="AlphaFoldDB" id="W9W6W8"/>
<dbReference type="GO" id="GO:0000455">
    <property type="term" value="P:enzyme-directed rRNA pseudouridine synthesis"/>
    <property type="evidence" value="ECO:0007669"/>
    <property type="project" value="UniProtKB-UniRule"/>
</dbReference>
<dbReference type="EC" id="2.5.1.157" evidence="6"/>
<dbReference type="PANTHER" id="PTHR20426:SF0">
    <property type="entry name" value="18S RRNA AMINOCARBOXYPROPYLTRANSFERASE"/>
    <property type="match status" value="1"/>
</dbReference>
<feature type="compositionally biased region" description="Basic and acidic residues" evidence="7">
    <location>
        <begin position="310"/>
        <end position="319"/>
    </location>
</feature>
<keyword evidence="2 6" id="KW-0690">Ribosome biogenesis</keyword>
<dbReference type="PANTHER" id="PTHR20426">
    <property type="entry name" value="RIBOSOME BIOGENESIS PROTEIN TSR3 HOMOLOG"/>
    <property type="match status" value="1"/>
</dbReference>
<comment type="function">
    <text evidence="6">Aminocarboxypropyltransferase that catalyzes the aminocarboxypropyl transfer on pseudouridine at position 1191 (Psi1191) in 18S rRNA. It constitutes the last step in biosynthesis of the hypermodified N1-methyl-N3-(3-amino-3-carboxypropyl) pseudouridine (m1acp3-Psi) conserved in eukaryotic 18S rRNA.</text>
</comment>
<reference evidence="10 11" key="1">
    <citation type="submission" date="2013-03" db="EMBL/GenBank/DDBJ databases">
        <title>The Genome Sequence of Cladophialophora yegresii CBS 114405.</title>
        <authorList>
            <consortium name="The Broad Institute Genomics Platform"/>
            <person name="Cuomo C."/>
            <person name="de Hoog S."/>
            <person name="Gorbushina A."/>
            <person name="Walker B."/>
            <person name="Young S.K."/>
            <person name="Zeng Q."/>
            <person name="Gargeya S."/>
            <person name="Fitzgerald M."/>
            <person name="Haas B."/>
            <person name="Abouelleil A."/>
            <person name="Allen A.W."/>
            <person name="Alvarado L."/>
            <person name="Arachchi H.M."/>
            <person name="Berlin A.M."/>
            <person name="Chapman S.B."/>
            <person name="Gainer-Dewar J."/>
            <person name="Goldberg J."/>
            <person name="Griggs A."/>
            <person name="Gujja S."/>
            <person name="Hansen M."/>
            <person name="Howarth C."/>
            <person name="Imamovic A."/>
            <person name="Ireland A."/>
            <person name="Larimer J."/>
            <person name="McCowan C."/>
            <person name="Murphy C."/>
            <person name="Pearson M."/>
            <person name="Poon T.W."/>
            <person name="Priest M."/>
            <person name="Roberts A."/>
            <person name="Saif S."/>
            <person name="Shea T."/>
            <person name="Sisk P."/>
            <person name="Sykes S."/>
            <person name="Wortman J."/>
            <person name="Nusbaum C."/>
            <person name="Birren B."/>
        </authorList>
    </citation>
    <scope>NUCLEOTIDE SEQUENCE [LARGE SCALE GENOMIC DNA]</scope>
    <source>
        <strain evidence="10 11">CBS 114405</strain>
    </source>
</reference>
<evidence type="ECO:0000259" key="9">
    <source>
        <dbReference type="Pfam" id="PF04068"/>
    </source>
</evidence>
<comment type="catalytic activity">
    <reaction evidence="6">
        <text>an N(1)-methylpseudouridine in rRNA + S-adenosyl-L-methionine = N(1)-methyl-N(3)-[(3S)-3-amino-3-carboxypropyl]pseudouridine in rRNA + S-methyl-5'-thioadenosine + H(+)</text>
        <dbReference type="Rhea" id="RHEA:63296"/>
        <dbReference type="Rhea" id="RHEA-COMP:11634"/>
        <dbReference type="Rhea" id="RHEA-COMP:16310"/>
        <dbReference type="ChEBI" id="CHEBI:15378"/>
        <dbReference type="ChEBI" id="CHEBI:17509"/>
        <dbReference type="ChEBI" id="CHEBI:59789"/>
        <dbReference type="ChEBI" id="CHEBI:74890"/>
        <dbReference type="ChEBI" id="CHEBI:146234"/>
        <dbReference type="EC" id="2.5.1.157"/>
    </reaction>
</comment>
<dbReference type="GO" id="GO:0005634">
    <property type="term" value="C:nucleus"/>
    <property type="evidence" value="ECO:0007669"/>
    <property type="project" value="UniProtKB-SubCell"/>
</dbReference>
<dbReference type="GO" id="GO:1904047">
    <property type="term" value="F:S-adenosyl-L-methionine binding"/>
    <property type="evidence" value="ECO:0007669"/>
    <property type="project" value="UniProtKB-UniRule"/>
</dbReference>
<gene>
    <name evidence="6" type="primary">TSR3</name>
    <name evidence="10" type="ORF">A1O7_04428</name>
</gene>
<dbReference type="HOGENOM" id="CLU_035060_0_2_1"/>
<feature type="compositionally biased region" description="Acidic residues" evidence="7">
    <location>
        <begin position="276"/>
        <end position="288"/>
    </location>
</feature>
<dbReference type="STRING" id="1182544.W9W6W8"/>
<evidence type="ECO:0000259" key="8">
    <source>
        <dbReference type="Pfam" id="PF04034"/>
    </source>
</evidence>
<evidence type="ECO:0000256" key="6">
    <source>
        <dbReference type="HAMAP-Rule" id="MF_03146"/>
    </source>
</evidence>
<dbReference type="Pfam" id="PF04068">
    <property type="entry name" value="Fer4_RLI"/>
    <property type="match status" value="1"/>
</dbReference>
<sequence length="399" mass="44594">MVRHKKDNGSSKAKKYSTKSRHTPRSTARDGDDNDVVAERPPFKAACWDFGHCDSKRCSGKRLMHFGLMRELPVGQKFPGVVISPNAKTILSPADRELLEQYGAAVVECSWIRLQEVPFSRIGGKCERLLPYLVAANSVNYGKPWRLNCVEALAACFAICGHHDWAEIVLQHFSYGEAFLEINSQLFKRYAACQNEEEIKKAEEKWLAKLEKEYADSRANKDAVGEEADDWAGGNTNRREVFESDDDDEDDADNGNESAADDEGNMLQQGVPLELPPDEDEDDDEAEMAEIRRKILASRPFAENFPAEPPKTENQRQSDDDNNNNNINKAGNSDANPTQLVDSDAESGSADEDFDDFDQIANATPVTDRTGIVARERQKKLEQASASFSRTVVSAPKRW</sequence>
<dbReference type="Proteomes" id="UP000019473">
    <property type="component" value="Unassembled WGS sequence"/>
</dbReference>
<feature type="compositionally biased region" description="Basic residues" evidence="7">
    <location>
        <begin position="1"/>
        <end position="24"/>
    </location>
</feature>
<keyword evidence="6" id="KW-0539">Nucleus</keyword>
<keyword evidence="11" id="KW-1185">Reference proteome</keyword>
<proteinExistence type="inferred from homology"/>
<dbReference type="GO" id="GO:0106388">
    <property type="term" value="F:rRNA small subunit aminocarboxypropyltransferase activity"/>
    <property type="evidence" value="ECO:0007669"/>
    <property type="project" value="UniProtKB-EC"/>
</dbReference>
<dbReference type="eggNOG" id="KOG3154">
    <property type="taxonomic scope" value="Eukaryota"/>
</dbReference>
<dbReference type="GO" id="GO:0030490">
    <property type="term" value="P:maturation of SSU-rRNA"/>
    <property type="evidence" value="ECO:0007669"/>
    <property type="project" value="TreeGrafter"/>
</dbReference>
<dbReference type="HAMAP" id="MF_01116">
    <property type="entry name" value="TSR3"/>
    <property type="match status" value="1"/>
</dbReference>
<evidence type="ECO:0000256" key="3">
    <source>
        <dbReference type="ARBA" id="ARBA00022552"/>
    </source>
</evidence>
<evidence type="ECO:0000256" key="7">
    <source>
        <dbReference type="SAM" id="MobiDB-lite"/>
    </source>
</evidence>
<keyword evidence="5 6" id="KW-0949">S-adenosyl-L-methionine</keyword>
<evidence type="ECO:0000256" key="5">
    <source>
        <dbReference type="ARBA" id="ARBA00022691"/>
    </source>
</evidence>
<dbReference type="GO" id="GO:0005737">
    <property type="term" value="C:cytoplasm"/>
    <property type="evidence" value="ECO:0007669"/>
    <property type="project" value="UniProtKB-SubCell"/>
</dbReference>